<evidence type="ECO:0000313" key="3">
    <source>
        <dbReference type="Proteomes" id="UP000271554"/>
    </source>
</evidence>
<proteinExistence type="predicted"/>
<organism evidence="2 3">
    <name type="scientific">Streptomyces hundungensis</name>
    <dbReference type="NCBI Taxonomy" id="1077946"/>
    <lineage>
        <taxon>Bacteria</taxon>
        <taxon>Bacillati</taxon>
        <taxon>Actinomycetota</taxon>
        <taxon>Actinomycetes</taxon>
        <taxon>Kitasatosporales</taxon>
        <taxon>Streptomycetaceae</taxon>
        <taxon>Streptomyces</taxon>
    </lineage>
</organism>
<evidence type="ECO:0000259" key="1">
    <source>
        <dbReference type="Pfam" id="PF20795"/>
    </source>
</evidence>
<dbReference type="RefSeq" id="WP_120720279.1">
    <property type="nucleotide sequence ID" value="NZ_CP032698.1"/>
</dbReference>
<dbReference type="KEGG" id="shun:DWB77_01241"/>
<gene>
    <name evidence="2" type="ORF">DWB77_01241</name>
</gene>
<reference evidence="2 3" key="1">
    <citation type="submission" date="2018-10" db="EMBL/GenBank/DDBJ databases">
        <title>Relationship between Morphology and Antimicrobial Activity in Streptomyces.</title>
        <authorList>
            <person name="Kang H.J."/>
            <person name="Kim S.B."/>
        </authorList>
    </citation>
    <scope>NUCLEOTIDE SEQUENCE [LARGE SCALE GENOMIC DNA]</scope>
    <source>
        <strain evidence="2 3">BH38</strain>
    </source>
</reference>
<dbReference type="EMBL" id="CP032698">
    <property type="protein sequence ID" value="AYG79131.1"/>
    <property type="molecule type" value="Genomic_DNA"/>
</dbReference>
<dbReference type="AlphaFoldDB" id="A0A387H902"/>
<dbReference type="OrthoDB" id="4183257at2"/>
<protein>
    <recommendedName>
        <fullName evidence="1">DUF6841 domain-containing protein</fullName>
    </recommendedName>
</protein>
<sequence length="139" mass="15067">MTHTDLAAVANEAQAWFDSYVETFIGLAAKGSTDPAPLLSYFSVPISMTTGTAHTVLTSAEALSQGLAQELRELRDADYGGSKALDPVVRALNERAAHIEVTWVRQDSQGREFQRVRVLYLAARTDTGWRTVASVILAG</sequence>
<accession>A0A387H902</accession>
<feature type="domain" description="DUF6841" evidence="1">
    <location>
        <begin position="12"/>
        <end position="133"/>
    </location>
</feature>
<dbReference type="Pfam" id="PF20795">
    <property type="entry name" value="DUF6841"/>
    <property type="match status" value="1"/>
</dbReference>
<name>A0A387H902_9ACTN</name>
<evidence type="ECO:0000313" key="2">
    <source>
        <dbReference type="EMBL" id="AYG79131.1"/>
    </source>
</evidence>
<dbReference type="Proteomes" id="UP000271554">
    <property type="component" value="Chromosome"/>
</dbReference>
<keyword evidence="3" id="KW-1185">Reference proteome</keyword>
<dbReference type="InterPro" id="IPR049219">
    <property type="entry name" value="DUF6841"/>
</dbReference>